<keyword evidence="2" id="KW-1185">Reference proteome</keyword>
<protein>
    <submittedName>
        <fullName evidence="1">Uncharacterized protein</fullName>
    </submittedName>
</protein>
<evidence type="ECO:0000313" key="2">
    <source>
        <dbReference type="Proteomes" id="UP001732700"/>
    </source>
</evidence>
<organism evidence="1 2">
    <name type="scientific">Avena sativa</name>
    <name type="common">Oat</name>
    <dbReference type="NCBI Taxonomy" id="4498"/>
    <lineage>
        <taxon>Eukaryota</taxon>
        <taxon>Viridiplantae</taxon>
        <taxon>Streptophyta</taxon>
        <taxon>Embryophyta</taxon>
        <taxon>Tracheophyta</taxon>
        <taxon>Spermatophyta</taxon>
        <taxon>Magnoliopsida</taxon>
        <taxon>Liliopsida</taxon>
        <taxon>Poales</taxon>
        <taxon>Poaceae</taxon>
        <taxon>BOP clade</taxon>
        <taxon>Pooideae</taxon>
        <taxon>Poodae</taxon>
        <taxon>Poeae</taxon>
        <taxon>Poeae Chloroplast Group 1 (Aveneae type)</taxon>
        <taxon>Aveninae</taxon>
        <taxon>Avena</taxon>
    </lineage>
</organism>
<dbReference type="Proteomes" id="UP001732700">
    <property type="component" value="Chromosome 4C"/>
</dbReference>
<accession>A0ACD5WWZ2</accession>
<reference evidence="1" key="2">
    <citation type="submission" date="2025-09" db="UniProtKB">
        <authorList>
            <consortium name="EnsemblPlants"/>
        </authorList>
    </citation>
    <scope>IDENTIFICATION</scope>
</reference>
<name>A0ACD5WWZ2_AVESA</name>
<reference evidence="1" key="1">
    <citation type="submission" date="2021-05" db="EMBL/GenBank/DDBJ databases">
        <authorList>
            <person name="Scholz U."/>
            <person name="Mascher M."/>
            <person name="Fiebig A."/>
        </authorList>
    </citation>
    <scope>NUCLEOTIDE SEQUENCE [LARGE SCALE GENOMIC DNA]</scope>
</reference>
<proteinExistence type="predicted"/>
<dbReference type="EnsemblPlants" id="AVESA.00010b.r2.4CG1278460.1">
    <property type="protein sequence ID" value="AVESA.00010b.r2.4CG1278460.1.CDS"/>
    <property type="gene ID" value="AVESA.00010b.r2.4CG1278460"/>
</dbReference>
<sequence length="1034" mass="111494">MKTLIFLCFIALCLYPYHTASLASSNVTAGQMRALLSFKDMVSDPLGSLLSWNSSNDHPCRWRGVGCGHKHSDRIVELNLNSFGLIGGISPSIGNLSYLRVLNLGSNQLVGQIPTDLGHLRRLRVLNLSMNSLEGGIPASLAGCIQLMKLTLARNHLQGEIPSQLGTLTNLVFLSLMGNGLSGNIPASLGNLSSLAILSLSKNSLSGVIPASLGNLSRLTDVLVWRNQLSGAIPSSLARLPNLVNLDLEENNLTGSIPPALWNISSMVVFAVDTNDLTGALPPDAFSKLPLLEDFNLGENRFHGEIPSSLGNATSLVYFQIPTNHFSGTVPPKLGGLQSLQAFVMYGNALGAKNTQEWEFMQALANCTQLQVLQLGLNKFSGTIPSALSNLSTTLSQLTLGDNRISGHIPGEIGNLVGLETLGLDNNYLTGPLPSSMSMLRNVVNLSLQNNSLSGPIPPTLLGNLTQVEYFYLTMNAFSGIIPSTIGDMVSLLALDLSTNNFTGTIPSSLFSITTLSIYLSISNNHFQGPIPPEVGNLKNLVEFDAMSNQLSGEIPSTIGNCQLLRIINLKNNSFTGNIPSLLSGLKGLDTLDLSSNNFSGKIPVFLGELSTLSYLNLSFNNFDGEVPRIGVFSNATRISVQGNSKLCGGIQDLHLAPCSLQISKRKHKLPVLVIVLSLVATTVCVLSLLIFFLATHKRKSRASPSTMSIQGLKLVSYQQLAHATNGFSASNLLGSGNYGSVYRANLYDEIGEEENIVAVKVLKLQTPGALKSFTSECEAMRNLRHRNLLKIITACSSIDFNGNDFKAIVFDFMPNGSLEEWLHPSTDNQSEKRHLGLAQRMSILFDVAYALDYLHCNGTGPVVHCDLKPSNVLLDSDMVAHVGDFGLARILVEGCSYFQHSTNSMGFRGTIGYAPPEYGAGNMVSTHGDIYSYGILVLEMITGKRPTDNIFDQGLSLHSSVEMAFEHRALDIVDVELAKELENGPATVDDPTNQRKITSVISLLKLGIFCSEDMPSSRISTKDIIKELHAIKC</sequence>
<evidence type="ECO:0000313" key="1">
    <source>
        <dbReference type="EnsemblPlants" id="AVESA.00010b.r2.4CG1278460.1.CDS"/>
    </source>
</evidence>